<name>A0A2P2QDY5_RHIMU</name>
<evidence type="ECO:0000313" key="1">
    <source>
        <dbReference type="EMBL" id="MBX65201.1"/>
    </source>
</evidence>
<dbReference type="AlphaFoldDB" id="A0A2P2QDY5"/>
<accession>A0A2P2QDY5</accession>
<proteinExistence type="predicted"/>
<protein>
    <submittedName>
        <fullName evidence="1">Uncharacterized protein</fullName>
    </submittedName>
</protein>
<organism evidence="1">
    <name type="scientific">Rhizophora mucronata</name>
    <name type="common">Asiatic mangrove</name>
    <dbReference type="NCBI Taxonomy" id="61149"/>
    <lineage>
        <taxon>Eukaryota</taxon>
        <taxon>Viridiplantae</taxon>
        <taxon>Streptophyta</taxon>
        <taxon>Embryophyta</taxon>
        <taxon>Tracheophyta</taxon>
        <taxon>Spermatophyta</taxon>
        <taxon>Magnoliopsida</taxon>
        <taxon>eudicotyledons</taxon>
        <taxon>Gunneridae</taxon>
        <taxon>Pentapetalae</taxon>
        <taxon>rosids</taxon>
        <taxon>fabids</taxon>
        <taxon>Malpighiales</taxon>
        <taxon>Rhizophoraceae</taxon>
        <taxon>Rhizophora</taxon>
    </lineage>
</organism>
<dbReference type="EMBL" id="GGEC01084717">
    <property type="protein sequence ID" value="MBX65201.1"/>
    <property type="molecule type" value="Transcribed_RNA"/>
</dbReference>
<reference evidence="1" key="1">
    <citation type="submission" date="2018-02" db="EMBL/GenBank/DDBJ databases">
        <title>Rhizophora mucronata_Transcriptome.</title>
        <authorList>
            <person name="Meera S.P."/>
            <person name="Sreeshan A."/>
            <person name="Augustine A."/>
        </authorList>
    </citation>
    <scope>NUCLEOTIDE SEQUENCE</scope>
    <source>
        <tissue evidence="1">Leaf</tissue>
    </source>
</reference>
<sequence length="50" mass="5884">MLKDEDYLPAKTGALLWVYHPSSCKQLQAHLYVKCLLRPFTWNPSDYKIT</sequence>